<keyword evidence="2" id="KW-1185">Reference proteome</keyword>
<accession>A0AAD9WBW7</accession>
<organism evidence="1 2">
    <name type="scientific">Diplocarpon rosae</name>
    <dbReference type="NCBI Taxonomy" id="946125"/>
    <lineage>
        <taxon>Eukaryota</taxon>
        <taxon>Fungi</taxon>
        <taxon>Dikarya</taxon>
        <taxon>Ascomycota</taxon>
        <taxon>Pezizomycotina</taxon>
        <taxon>Leotiomycetes</taxon>
        <taxon>Helotiales</taxon>
        <taxon>Drepanopezizaceae</taxon>
        <taxon>Diplocarpon</taxon>
    </lineage>
</organism>
<dbReference type="InterPro" id="IPR052469">
    <property type="entry name" value="MEIOB"/>
</dbReference>
<evidence type="ECO:0000313" key="1">
    <source>
        <dbReference type="EMBL" id="KAK2625755.1"/>
    </source>
</evidence>
<reference evidence="1" key="1">
    <citation type="submission" date="2023-06" db="EMBL/GenBank/DDBJ databases">
        <title>Draft genome of Marssonina rosae.</title>
        <authorList>
            <person name="Cheng Q."/>
        </authorList>
    </citation>
    <scope>NUCLEOTIDE SEQUENCE</scope>
    <source>
        <strain evidence="1">R4</strain>
    </source>
</reference>
<evidence type="ECO:0008006" key="3">
    <source>
        <dbReference type="Google" id="ProtNLM"/>
    </source>
</evidence>
<dbReference type="GO" id="GO:0008310">
    <property type="term" value="F:single-stranded DNA 3'-5' DNA exonuclease activity"/>
    <property type="evidence" value="ECO:0007669"/>
    <property type="project" value="TreeGrafter"/>
</dbReference>
<protein>
    <recommendedName>
        <fullName evidence="3">Replication protein A OB domain-containing protein</fullName>
    </recommendedName>
</protein>
<dbReference type="AlphaFoldDB" id="A0AAD9WBW7"/>
<comment type="caution">
    <text evidence="1">The sequence shown here is derived from an EMBL/GenBank/DDBJ whole genome shotgun (WGS) entry which is preliminary data.</text>
</comment>
<dbReference type="GO" id="GO:0000712">
    <property type="term" value="P:resolution of meiotic recombination intermediates"/>
    <property type="evidence" value="ECO:0007669"/>
    <property type="project" value="TreeGrafter"/>
</dbReference>
<dbReference type="SUPFAM" id="SSF50249">
    <property type="entry name" value="Nucleic acid-binding proteins"/>
    <property type="match status" value="1"/>
</dbReference>
<sequence>MSPKQPKATGFHSLIVKDDLAAISIKLYFAHDPYPLKLGQLLSIWTVFISDHAKIGNQALPSVAVYANMFPGRVTSDHVLIHTTSSTDSICRAPLEYRKGQALPGLMTLDAWLKGGHDGVTGAKILVCVKSIGARKTIQRKDGHDSDLADVGIFDHTGECKMTLWGGQMASAQEWQPGSTIILVNSPGYKLQYAGKGSVSILHATMIDVEPEFPDAEWLKKYATAMTKRESLKADLPAGVWDVESAEYGVVRMLFTLAELDRWFEEHAHVFRMVHPPSLPSFASVTLETEEADSNPSKSCGVPIYANKPVTPCRSCSRPASLFLNPGILGNLLDETGSIASEKLLWSTRAWEQLFGRPVDEVTTMSDEEVRQFEQRVLWMRCHLVVGWAREEVTGGRLAVLGIGM</sequence>
<dbReference type="EMBL" id="JAUBYV010000007">
    <property type="protein sequence ID" value="KAK2625755.1"/>
    <property type="molecule type" value="Genomic_DNA"/>
</dbReference>
<dbReference type="Gene3D" id="2.40.50.140">
    <property type="entry name" value="Nucleic acid-binding proteins"/>
    <property type="match status" value="1"/>
</dbReference>
<evidence type="ECO:0000313" key="2">
    <source>
        <dbReference type="Proteomes" id="UP001285354"/>
    </source>
</evidence>
<dbReference type="InterPro" id="IPR012340">
    <property type="entry name" value="NA-bd_OB-fold"/>
</dbReference>
<proteinExistence type="predicted"/>
<dbReference type="PANTHER" id="PTHR21166:SF2">
    <property type="entry name" value="CELL DIVISION CONTROL PROTEIN 24 OB DOMAIN-CONTAINING PROTEIN-RELATED"/>
    <property type="match status" value="1"/>
</dbReference>
<dbReference type="GO" id="GO:0003697">
    <property type="term" value="F:single-stranded DNA binding"/>
    <property type="evidence" value="ECO:0007669"/>
    <property type="project" value="TreeGrafter"/>
</dbReference>
<dbReference type="Proteomes" id="UP001285354">
    <property type="component" value="Unassembled WGS sequence"/>
</dbReference>
<dbReference type="PANTHER" id="PTHR21166">
    <property type="entry name" value="CELL DIVISION CONTROL PROTEIN 24 OB DOMAIN-CONTAINING PROTEIN-RELATED"/>
    <property type="match status" value="1"/>
</dbReference>
<gene>
    <name evidence="1" type="ORF">QTJ16_005067</name>
</gene>
<name>A0AAD9WBW7_9HELO</name>